<dbReference type="GO" id="GO:0015031">
    <property type="term" value="P:protein transport"/>
    <property type="evidence" value="ECO:0007669"/>
    <property type="project" value="UniProtKB-KW"/>
</dbReference>
<protein>
    <recommendedName>
        <fullName evidence="4">Flagellar assembly protein FliH</fullName>
    </recommendedName>
</protein>
<evidence type="ECO:0000256" key="3">
    <source>
        <dbReference type="ARBA" id="ARBA00006602"/>
    </source>
</evidence>
<evidence type="ECO:0000256" key="1">
    <source>
        <dbReference type="ARBA" id="ARBA00003041"/>
    </source>
</evidence>
<feature type="region of interest" description="Disordered" evidence="10">
    <location>
        <begin position="1"/>
        <end position="64"/>
    </location>
</feature>
<dbReference type="Proteomes" id="UP000238949">
    <property type="component" value="Unassembled WGS sequence"/>
</dbReference>
<dbReference type="NCBIfam" id="NF004270">
    <property type="entry name" value="PRK05687.2-1"/>
    <property type="match status" value="1"/>
</dbReference>
<keyword evidence="12" id="KW-0966">Cell projection</keyword>
<keyword evidence="5" id="KW-0813">Transport</keyword>
<comment type="similarity">
    <text evidence="3">Belongs to the FliH family.</text>
</comment>
<keyword evidence="9" id="KW-1006">Bacterial flagellum protein export</keyword>
<dbReference type="InterPro" id="IPR018035">
    <property type="entry name" value="Flagellar_FliH/T3SS_HrpE"/>
</dbReference>
<dbReference type="GO" id="GO:0044781">
    <property type="term" value="P:bacterial-type flagellum organization"/>
    <property type="evidence" value="ECO:0007669"/>
    <property type="project" value="UniProtKB-KW"/>
</dbReference>
<evidence type="ECO:0000313" key="13">
    <source>
        <dbReference type="Proteomes" id="UP000238949"/>
    </source>
</evidence>
<keyword evidence="8" id="KW-0653">Protein transport</keyword>
<evidence type="ECO:0000256" key="10">
    <source>
        <dbReference type="SAM" id="MobiDB-lite"/>
    </source>
</evidence>
<comment type="caution">
    <text evidence="12">The sequence shown here is derived from an EMBL/GenBank/DDBJ whole genome shotgun (WGS) entry which is preliminary data.</text>
</comment>
<name>A0A2S9VEC1_9ALTE</name>
<dbReference type="GO" id="GO:0003774">
    <property type="term" value="F:cytoskeletal motor activity"/>
    <property type="evidence" value="ECO:0007669"/>
    <property type="project" value="InterPro"/>
</dbReference>
<keyword evidence="7" id="KW-1005">Bacterial flagellum biogenesis</keyword>
<comment type="subcellular location">
    <subcellularLocation>
        <location evidence="2">Cytoplasm</location>
    </subcellularLocation>
</comment>
<evidence type="ECO:0000259" key="11">
    <source>
        <dbReference type="Pfam" id="PF02108"/>
    </source>
</evidence>
<dbReference type="OrthoDB" id="8480773at2"/>
<gene>
    <name evidence="12" type="ORF">C6Y40_04360</name>
</gene>
<evidence type="ECO:0000313" key="12">
    <source>
        <dbReference type="EMBL" id="PRO74812.1"/>
    </source>
</evidence>
<evidence type="ECO:0000256" key="2">
    <source>
        <dbReference type="ARBA" id="ARBA00004496"/>
    </source>
</evidence>
<dbReference type="EMBL" id="PVNP01000033">
    <property type="protein sequence ID" value="PRO74812.1"/>
    <property type="molecule type" value="Genomic_DNA"/>
</dbReference>
<evidence type="ECO:0000256" key="4">
    <source>
        <dbReference type="ARBA" id="ARBA00016507"/>
    </source>
</evidence>
<feature type="compositionally biased region" description="Basic and acidic residues" evidence="10">
    <location>
        <begin position="13"/>
        <end position="47"/>
    </location>
</feature>
<keyword evidence="12" id="KW-0969">Cilium</keyword>
<proteinExistence type="inferred from homology"/>
<evidence type="ECO:0000256" key="8">
    <source>
        <dbReference type="ARBA" id="ARBA00022927"/>
    </source>
</evidence>
<reference evidence="13" key="1">
    <citation type="journal article" date="2020" name="Int. J. Syst. Evol. Microbiol.">
        <title>Alteromonas alba sp. nov., a marine bacterium isolated from the seawater of the West Pacific Ocean.</title>
        <authorList>
            <person name="Sun C."/>
            <person name="Wu Y.-H."/>
            <person name="Xamxidin M."/>
            <person name="Cheng H."/>
            <person name="Xu X.-W."/>
        </authorList>
    </citation>
    <scope>NUCLEOTIDE SEQUENCE [LARGE SCALE GENOMIC DNA]</scope>
    <source>
        <strain evidence="13">190</strain>
    </source>
</reference>
<dbReference type="GO" id="GO:0005829">
    <property type="term" value="C:cytosol"/>
    <property type="evidence" value="ECO:0007669"/>
    <property type="project" value="TreeGrafter"/>
</dbReference>
<evidence type="ECO:0000256" key="6">
    <source>
        <dbReference type="ARBA" id="ARBA00022490"/>
    </source>
</evidence>
<keyword evidence="13" id="KW-1185">Reference proteome</keyword>
<evidence type="ECO:0000256" key="7">
    <source>
        <dbReference type="ARBA" id="ARBA00022795"/>
    </source>
</evidence>
<dbReference type="PANTHER" id="PTHR34982">
    <property type="entry name" value="YOP PROTEINS TRANSLOCATION PROTEIN L"/>
    <property type="match status" value="1"/>
</dbReference>
<dbReference type="AlphaFoldDB" id="A0A2S9VEC1"/>
<dbReference type="RefSeq" id="WP_105933520.1">
    <property type="nucleotide sequence ID" value="NZ_PVNP01000033.1"/>
</dbReference>
<accession>A0A2S9VEC1</accession>
<organism evidence="12 13">
    <name type="scientific">Alteromonas alba</name>
    <dbReference type="NCBI Taxonomy" id="2079529"/>
    <lineage>
        <taxon>Bacteria</taxon>
        <taxon>Pseudomonadati</taxon>
        <taxon>Pseudomonadota</taxon>
        <taxon>Gammaproteobacteria</taxon>
        <taxon>Alteromonadales</taxon>
        <taxon>Alteromonadaceae</taxon>
        <taxon>Alteromonas/Salinimonas group</taxon>
        <taxon>Alteromonas</taxon>
    </lineage>
</organism>
<dbReference type="GO" id="GO:0071973">
    <property type="term" value="P:bacterial-type flagellum-dependent cell motility"/>
    <property type="evidence" value="ECO:0007669"/>
    <property type="project" value="InterPro"/>
</dbReference>
<keyword evidence="6" id="KW-0963">Cytoplasm</keyword>
<dbReference type="InterPro" id="IPR000563">
    <property type="entry name" value="Flag_FliH"/>
</dbReference>
<dbReference type="PANTHER" id="PTHR34982:SF1">
    <property type="entry name" value="FLAGELLAR ASSEMBLY PROTEIN FLIH"/>
    <property type="match status" value="1"/>
</dbReference>
<dbReference type="PRINTS" id="PR01003">
    <property type="entry name" value="FLGFLIH"/>
</dbReference>
<evidence type="ECO:0000256" key="5">
    <source>
        <dbReference type="ARBA" id="ARBA00022448"/>
    </source>
</evidence>
<dbReference type="Pfam" id="PF02108">
    <property type="entry name" value="FliH"/>
    <property type="match status" value="1"/>
</dbReference>
<feature type="domain" description="Flagellar assembly protein FliH/Type III secretion system HrpE" evidence="11">
    <location>
        <begin position="123"/>
        <end position="245"/>
    </location>
</feature>
<sequence length="260" mass="29143">MKSYKSFTVAELEDAKGWDLPHVDQPEPTDEGKTNALNRRSDWKYEPPEEPEEIKPPTAEEIEAIRQAAYEEGYNEGKQAGFEEGKAEGHGQGHEEGLARGHEAGLAQGLEQGQAQISQQTELWESLVTQLHEPLTKVDEQVRKEVVKLAVALARSVVRTEVRTNEDIILQALSEGLKALPVEENHYSIHLHPEDVQLVQAHFGEETIKERGWTLIDTPGMERGGCDIVTQHNAVDLSIERRSRNVLDKFLLEQGLSDDS</sequence>
<evidence type="ECO:0000256" key="9">
    <source>
        <dbReference type="ARBA" id="ARBA00023225"/>
    </source>
</evidence>
<keyword evidence="12" id="KW-0282">Flagellum</keyword>
<dbReference type="GO" id="GO:0009288">
    <property type="term" value="C:bacterial-type flagellum"/>
    <property type="evidence" value="ECO:0007669"/>
    <property type="project" value="InterPro"/>
</dbReference>
<dbReference type="InterPro" id="IPR051472">
    <property type="entry name" value="T3SS_Stator/FliH"/>
</dbReference>
<comment type="function">
    <text evidence="1">Needed for flagellar regrowth and assembly.</text>
</comment>